<dbReference type="AlphaFoldDB" id="A0A7R9D6K8"/>
<evidence type="ECO:0000256" key="1">
    <source>
        <dbReference type="SAM" id="MobiDB-lite"/>
    </source>
</evidence>
<protein>
    <submittedName>
        <fullName evidence="2">Uncharacterized protein</fullName>
    </submittedName>
</protein>
<proteinExistence type="predicted"/>
<name>A0A7R9D6K8_TIMPO</name>
<gene>
    <name evidence="2" type="ORF">TPSB3V08_LOCUS6649</name>
</gene>
<feature type="region of interest" description="Disordered" evidence="1">
    <location>
        <begin position="1"/>
        <end position="31"/>
    </location>
</feature>
<evidence type="ECO:0000313" key="2">
    <source>
        <dbReference type="EMBL" id="CAD7409070.1"/>
    </source>
</evidence>
<dbReference type="EMBL" id="OD003984">
    <property type="protein sequence ID" value="CAD7409070.1"/>
    <property type="molecule type" value="Genomic_DNA"/>
</dbReference>
<accession>A0A7R9D6K8</accession>
<feature type="compositionally biased region" description="Basic and acidic residues" evidence="1">
    <location>
        <begin position="1"/>
        <end position="11"/>
    </location>
</feature>
<reference evidence="2" key="1">
    <citation type="submission" date="2020-11" db="EMBL/GenBank/DDBJ databases">
        <authorList>
            <person name="Tran Van P."/>
        </authorList>
    </citation>
    <scope>NUCLEOTIDE SEQUENCE</scope>
</reference>
<sequence>MHPSHAPESKGSRKLPLTRRRCGKETNDFDPEKFRQVNRKVKEDYNKQAVTQDDISYLPDLRKGTMPSLVSPTPMLDYNISEENILNSIEEEYALNKNSFLNLSQK</sequence>
<organism evidence="2">
    <name type="scientific">Timema poppense</name>
    <name type="common">Walking stick</name>
    <dbReference type="NCBI Taxonomy" id="170557"/>
    <lineage>
        <taxon>Eukaryota</taxon>
        <taxon>Metazoa</taxon>
        <taxon>Ecdysozoa</taxon>
        <taxon>Arthropoda</taxon>
        <taxon>Hexapoda</taxon>
        <taxon>Insecta</taxon>
        <taxon>Pterygota</taxon>
        <taxon>Neoptera</taxon>
        <taxon>Polyneoptera</taxon>
        <taxon>Phasmatodea</taxon>
        <taxon>Timematodea</taxon>
        <taxon>Timematoidea</taxon>
        <taxon>Timematidae</taxon>
        <taxon>Timema</taxon>
    </lineage>
</organism>
<feature type="compositionally biased region" description="Basic residues" evidence="1">
    <location>
        <begin position="12"/>
        <end position="22"/>
    </location>
</feature>